<sequence length="339" mass="38253">MIFPIFFIILSFFPAKISGKSDRKYANFHDAEKTCYNYGGYSLAKIPTAIDNSFVWNLIKSAGKPFYIGLLDLNLDGSFRWLDGTSLLYSNWASNSAAIPGDCVIIDGNTGKWKQTPCNLEYQFICYGQAPNAPTDIPTVSPPTTPPKPLRQETESLFFVMDAESLGNPNSIQEAADFYTKQRDFTISVMKSIIAQPNNGNNQCTYLADYAFYGYTKFSMNFNVGFAMKPQQFLDAIGANEWEDRTNHNYYMDVAIDQLKYFVWRPAPVDFGYSTLVFLTARQDLTDLPSFDSPPPNFDDVIVVPLKGSKFETNYTKIAISDDLNADDVKTILPYLRCH</sequence>
<protein>
    <recommendedName>
        <fullName evidence="3">C-type lectin domain-containing protein</fullName>
    </recommendedName>
</protein>
<comment type="caution">
    <text evidence="4">The sequence shown here is derived from an EMBL/GenBank/DDBJ whole genome shotgun (WGS) entry which is preliminary data.</text>
</comment>
<gene>
    <name evidence="4" type="ORF">CAMP_LOCUS6978</name>
</gene>
<dbReference type="EMBL" id="CANHGI010000003">
    <property type="protein sequence ID" value="CAI5444341.1"/>
    <property type="molecule type" value="Genomic_DNA"/>
</dbReference>
<dbReference type="Pfam" id="PF00059">
    <property type="entry name" value="Lectin_C"/>
    <property type="match status" value="1"/>
</dbReference>
<name>A0A9P1N1H7_9PELO</name>
<organism evidence="4 5">
    <name type="scientific">Caenorhabditis angaria</name>
    <dbReference type="NCBI Taxonomy" id="860376"/>
    <lineage>
        <taxon>Eukaryota</taxon>
        <taxon>Metazoa</taxon>
        <taxon>Ecdysozoa</taxon>
        <taxon>Nematoda</taxon>
        <taxon>Chromadorea</taxon>
        <taxon>Rhabditida</taxon>
        <taxon>Rhabditina</taxon>
        <taxon>Rhabditomorpha</taxon>
        <taxon>Rhabditoidea</taxon>
        <taxon>Rhabditidae</taxon>
        <taxon>Peloderinae</taxon>
        <taxon>Caenorhabditis</taxon>
    </lineage>
</organism>
<proteinExistence type="predicted"/>
<dbReference type="PANTHER" id="PTHR22991:SF40">
    <property type="entry name" value="PROTEIN CBG13490"/>
    <property type="match status" value="1"/>
</dbReference>
<feature type="chain" id="PRO_5040483267" description="C-type lectin domain-containing protein" evidence="2">
    <location>
        <begin position="20"/>
        <end position="339"/>
    </location>
</feature>
<keyword evidence="5" id="KW-1185">Reference proteome</keyword>
<feature type="domain" description="C-type lectin" evidence="3">
    <location>
        <begin position="27"/>
        <end position="127"/>
    </location>
</feature>
<dbReference type="PANTHER" id="PTHR22991">
    <property type="entry name" value="PROTEIN CBG13490"/>
    <property type="match status" value="1"/>
</dbReference>
<evidence type="ECO:0000256" key="2">
    <source>
        <dbReference type="SAM" id="SignalP"/>
    </source>
</evidence>
<dbReference type="Gene3D" id="3.10.100.10">
    <property type="entry name" value="Mannose-Binding Protein A, subunit A"/>
    <property type="match status" value="1"/>
</dbReference>
<dbReference type="Proteomes" id="UP001152747">
    <property type="component" value="Unassembled WGS sequence"/>
</dbReference>
<dbReference type="SUPFAM" id="SSF56436">
    <property type="entry name" value="C-type lectin-like"/>
    <property type="match status" value="1"/>
</dbReference>
<evidence type="ECO:0000256" key="1">
    <source>
        <dbReference type="ARBA" id="ARBA00023157"/>
    </source>
</evidence>
<dbReference type="InterPro" id="IPR016187">
    <property type="entry name" value="CTDL_fold"/>
</dbReference>
<dbReference type="AlphaFoldDB" id="A0A9P1N1H7"/>
<keyword evidence="1" id="KW-1015">Disulfide bond</keyword>
<evidence type="ECO:0000313" key="5">
    <source>
        <dbReference type="Proteomes" id="UP001152747"/>
    </source>
</evidence>
<dbReference type="InterPro" id="IPR016186">
    <property type="entry name" value="C-type_lectin-like/link_sf"/>
</dbReference>
<keyword evidence="2" id="KW-0732">Signal</keyword>
<dbReference type="CDD" id="cd00037">
    <property type="entry name" value="CLECT"/>
    <property type="match status" value="1"/>
</dbReference>
<dbReference type="PROSITE" id="PS50041">
    <property type="entry name" value="C_TYPE_LECTIN_2"/>
    <property type="match status" value="1"/>
</dbReference>
<dbReference type="InterPro" id="IPR050976">
    <property type="entry name" value="Snaclec"/>
</dbReference>
<evidence type="ECO:0000313" key="4">
    <source>
        <dbReference type="EMBL" id="CAI5444341.1"/>
    </source>
</evidence>
<dbReference type="OrthoDB" id="5855808at2759"/>
<evidence type="ECO:0000259" key="3">
    <source>
        <dbReference type="PROSITE" id="PS50041"/>
    </source>
</evidence>
<accession>A0A9P1N1H7</accession>
<feature type="signal peptide" evidence="2">
    <location>
        <begin position="1"/>
        <end position="19"/>
    </location>
</feature>
<dbReference type="SMART" id="SM00034">
    <property type="entry name" value="CLECT"/>
    <property type="match status" value="1"/>
</dbReference>
<reference evidence="4" key="1">
    <citation type="submission" date="2022-11" db="EMBL/GenBank/DDBJ databases">
        <authorList>
            <person name="Kikuchi T."/>
        </authorList>
    </citation>
    <scope>NUCLEOTIDE SEQUENCE</scope>
    <source>
        <strain evidence="4">PS1010</strain>
    </source>
</reference>
<dbReference type="InterPro" id="IPR001304">
    <property type="entry name" value="C-type_lectin-like"/>
</dbReference>